<evidence type="ECO:0000313" key="2">
    <source>
        <dbReference type="EMBL" id="QUD86165.1"/>
    </source>
</evidence>
<dbReference type="Pfam" id="PF13649">
    <property type="entry name" value="Methyltransf_25"/>
    <property type="match status" value="1"/>
</dbReference>
<evidence type="ECO:0000259" key="1">
    <source>
        <dbReference type="Pfam" id="PF13649"/>
    </source>
</evidence>
<dbReference type="GO" id="GO:0032259">
    <property type="term" value="P:methylation"/>
    <property type="evidence" value="ECO:0007669"/>
    <property type="project" value="UniProtKB-KW"/>
</dbReference>
<dbReference type="RefSeq" id="WP_211936217.1">
    <property type="nucleotide sequence ID" value="NZ_CP073078.1"/>
</dbReference>
<keyword evidence="2" id="KW-0808">Transferase</keyword>
<organism evidence="2 3">
    <name type="scientific">Phenylobacterium montanum</name>
    <dbReference type="NCBI Taxonomy" id="2823693"/>
    <lineage>
        <taxon>Bacteria</taxon>
        <taxon>Pseudomonadati</taxon>
        <taxon>Pseudomonadota</taxon>
        <taxon>Alphaproteobacteria</taxon>
        <taxon>Caulobacterales</taxon>
        <taxon>Caulobacteraceae</taxon>
        <taxon>Phenylobacterium</taxon>
    </lineage>
</organism>
<dbReference type="PANTHER" id="PTHR42912">
    <property type="entry name" value="METHYLTRANSFERASE"/>
    <property type="match status" value="1"/>
</dbReference>
<gene>
    <name evidence="2" type="ORF">KCG34_13755</name>
</gene>
<accession>A0A975FVJ0</accession>
<sequence length="248" mass="27030">MLTPTFWEIHSGLEREGPGDEASLMRALAMTEGLPAEPRILDLGCGPGAQTLSLLKHTAGTVTAVDTHQPFLDDLMSRARDAGVADRVTTSDASMADLPFEDESFDLIWSEGAIYFIGLPEGLAAWRRLLRPGGWIAVTEPCWLKPREALPQGALDNWAEYPAMATVQELEAVPARAGYRLAGSFVLPPAAWEAYYGPMQARVDVVRARHAGDAAALAEVARHQAEIDAYRAFGDCFSYLFLVMQRPA</sequence>
<keyword evidence="2" id="KW-0489">Methyltransferase</keyword>
<dbReference type="Proteomes" id="UP000676409">
    <property type="component" value="Chromosome"/>
</dbReference>
<evidence type="ECO:0000313" key="3">
    <source>
        <dbReference type="Proteomes" id="UP000676409"/>
    </source>
</evidence>
<protein>
    <submittedName>
        <fullName evidence="2">Class I SAM-dependent methyltransferase</fullName>
    </submittedName>
</protein>
<name>A0A975FVJ0_9CAUL</name>
<dbReference type="EMBL" id="CP073078">
    <property type="protein sequence ID" value="QUD86165.1"/>
    <property type="molecule type" value="Genomic_DNA"/>
</dbReference>
<dbReference type="Gene3D" id="3.40.50.150">
    <property type="entry name" value="Vaccinia Virus protein VP39"/>
    <property type="match status" value="1"/>
</dbReference>
<dbReference type="GO" id="GO:0008168">
    <property type="term" value="F:methyltransferase activity"/>
    <property type="evidence" value="ECO:0007669"/>
    <property type="project" value="UniProtKB-KW"/>
</dbReference>
<dbReference type="InterPro" id="IPR050508">
    <property type="entry name" value="Methyltransf_Superfamily"/>
</dbReference>
<dbReference type="KEGG" id="caul:KCG34_13755"/>
<proteinExistence type="predicted"/>
<dbReference type="SUPFAM" id="SSF53335">
    <property type="entry name" value="S-adenosyl-L-methionine-dependent methyltransferases"/>
    <property type="match status" value="1"/>
</dbReference>
<dbReference type="InterPro" id="IPR029063">
    <property type="entry name" value="SAM-dependent_MTases_sf"/>
</dbReference>
<keyword evidence="3" id="KW-1185">Reference proteome</keyword>
<reference evidence="2" key="1">
    <citation type="submission" date="2021-04" db="EMBL/GenBank/DDBJ databases">
        <title>The complete genome sequence of Caulobacter sp. S6.</title>
        <authorList>
            <person name="Tang Y."/>
            <person name="Ouyang W."/>
            <person name="Liu Q."/>
            <person name="Huang B."/>
            <person name="Guo Z."/>
            <person name="Lei P."/>
        </authorList>
    </citation>
    <scope>NUCLEOTIDE SEQUENCE</scope>
    <source>
        <strain evidence="2">S6</strain>
    </source>
</reference>
<dbReference type="CDD" id="cd02440">
    <property type="entry name" value="AdoMet_MTases"/>
    <property type="match status" value="1"/>
</dbReference>
<dbReference type="AlphaFoldDB" id="A0A975FVJ0"/>
<dbReference type="InterPro" id="IPR041698">
    <property type="entry name" value="Methyltransf_25"/>
</dbReference>
<feature type="domain" description="Methyltransferase" evidence="1">
    <location>
        <begin position="40"/>
        <end position="134"/>
    </location>
</feature>